<gene>
    <name evidence="12" type="ORF">NEMVEDRAFT_v1g130839</name>
</gene>
<keyword evidence="3 9" id="KW-0853">WD repeat</keyword>
<dbReference type="InParanoid" id="A7ST98"/>
<dbReference type="STRING" id="45351.A7ST98"/>
<dbReference type="PANTHER" id="PTHR19879">
    <property type="entry name" value="TRANSCRIPTION INITIATION FACTOR TFIID"/>
    <property type="match status" value="1"/>
</dbReference>
<evidence type="ECO:0000256" key="9">
    <source>
        <dbReference type="PROSITE-ProRule" id="PRU00221"/>
    </source>
</evidence>
<evidence type="ECO:0000256" key="7">
    <source>
        <dbReference type="ARBA" id="ARBA00023242"/>
    </source>
</evidence>
<dbReference type="Gene3D" id="2.130.10.10">
    <property type="entry name" value="YVTN repeat-like/Quinoprotein amine dehydrogenase"/>
    <property type="match status" value="3"/>
</dbReference>
<dbReference type="GO" id="GO:0005669">
    <property type="term" value="C:transcription factor TFIID complex"/>
    <property type="evidence" value="ECO:0000318"/>
    <property type="project" value="GO_Central"/>
</dbReference>
<dbReference type="SUPFAM" id="SSF160897">
    <property type="entry name" value="Taf5 N-terminal domain-like"/>
    <property type="match status" value="1"/>
</dbReference>
<dbReference type="InterPro" id="IPR020472">
    <property type="entry name" value="WD40_PAC1"/>
</dbReference>
<evidence type="ECO:0000256" key="6">
    <source>
        <dbReference type="ARBA" id="ARBA00023163"/>
    </source>
</evidence>
<dbReference type="PROSITE" id="PS50294">
    <property type="entry name" value="WD_REPEATS_REGION"/>
    <property type="match status" value="5"/>
</dbReference>
<dbReference type="EMBL" id="DS469792">
    <property type="protein sequence ID" value="EDO33060.1"/>
    <property type="molecule type" value="Genomic_DNA"/>
</dbReference>
<evidence type="ECO:0000256" key="2">
    <source>
        <dbReference type="ARBA" id="ARBA00009435"/>
    </source>
</evidence>
<dbReference type="InterPro" id="IPR007582">
    <property type="entry name" value="TFIID_NTD2"/>
</dbReference>
<dbReference type="InterPro" id="IPR001680">
    <property type="entry name" value="WD40_rpt"/>
</dbReference>
<keyword evidence="5" id="KW-0805">Transcription regulation</keyword>
<feature type="repeat" description="WD" evidence="9">
    <location>
        <begin position="469"/>
        <end position="510"/>
    </location>
</feature>
<accession>A7ST98</accession>
<feature type="domain" description="TFIID subunit TAF5 NTD2" evidence="11">
    <location>
        <begin position="12"/>
        <end position="141"/>
    </location>
</feature>
<evidence type="ECO:0000313" key="13">
    <source>
        <dbReference type="Proteomes" id="UP000001593"/>
    </source>
</evidence>
<keyword evidence="6" id="KW-0804">Transcription</keyword>
<feature type="repeat" description="WD" evidence="9">
    <location>
        <begin position="511"/>
        <end position="543"/>
    </location>
</feature>
<dbReference type="Proteomes" id="UP000001593">
    <property type="component" value="Unassembled WGS sequence"/>
</dbReference>
<dbReference type="OMA" id="HNHPVWD"/>
<reference evidence="12 13" key="1">
    <citation type="journal article" date="2007" name="Science">
        <title>Sea anemone genome reveals ancestral eumetazoan gene repertoire and genomic organization.</title>
        <authorList>
            <person name="Putnam N.H."/>
            <person name="Srivastava M."/>
            <person name="Hellsten U."/>
            <person name="Dirks B."/>
            <person name="Chapman J."/>
            <person name="Salamov A."/>
            <person name="Terry A."/>
            <person name="Shapiro H."/>
            <person name="Lindquist E."/>
            <person name="Kapitonov V.V."/>
            <person name="Jurka J."/>
            <person name="Genikhovich G."/>
            <person name="Grigoriev I.V."/>
            <person name="Lucas S.M."/>
            <person name="Steele R.E."/>
            <person name="Finnerty J.R."/>
            <person name="Technau U."/>
            <person name="Martindale M.Q."/>
            <person name="Rokhsar D.S."/>
        </authorList>
    </citation>
    <scope>NUCLEOTIDE SEQUENCE [LARGE SCALE GENOMIC DNA]</scope>
    <source>
        <strain evidence="13">CH2 X CH6</strain>
    </source>
</reference>
<proteinExistence type="inferred from homology"/>
<dbReference type="eggNOG" id="KOG0263">
    <property type="taxonomic scope" value="Eukaryota"/>
</dbReference>
<keyword evidence="13" id="KW-1185">Reference proteome</keyword>
<dbReference type="SMART" id="SM00320">
    <property type="entry name" value="WD40"/>
    <property type="match status" value="6"/>
</dbReference>
<dbReference type="PANTHER" id="PTHR19879:SF1">
    <property type="entry name" value="CANNONBALL-RELATED"/>
    <property type="match status" value="1"/>
</dbReference>
<dbReference type="InterPro" id="IPR036322">
    <property type="entry name" value="WD40_repeat_dom_sf"/>
</dbReference>
<feature type="repeat" description="WD" evidence="9">
    <location>
        <begin position="385"/>
        <end position="426"/>
    </location>
</feature>
<keyword evidence="7" id="KW-0539">Nucleus</keyword>
<dbReference type="FunFam" id="2.130.10.10:FF:000243">
    <property type="entry name" value="Transcription initiation factor TFIID subunit 5"/>
    <property type="match status" value="1"/>
</dbReference>
<dbReference type="FunCoup" id="A7ST98">
    <property type="interactions" value="220"/>
</dbReference>
<evidence type="ECO:0000259" key="11">
    <source>
        <dbReference type="Pfam" id="PF04494"/>
    </source>
</evidence>
<evidence type="ECO:0000256" key="1">
    <source>
        <dbReference type="ARBA" id="ARBA00004123"/>
    </source>
</evidence>
<dbReference type="Pfam" id="PF00400">
    <property type="entry name" value="WD40"/>
    <property type="match status" value="6"/>
</dbReference>
<dbReference type="Pfam" id="PF04494">
    <property type="entry name" value="TFIID_NTD2"/>
    <property type="match status" value="1"/>
</dbReference>
<feature type="repeat" description="WD" evidence="9">
    <location>
        <begin position="427"/>
        <end position="468"/>
    </location>
</feature>
<comment type="subcellular location">
    <subcellularLocation>
        <location evidence="1">Nucleus</location>
    </subcellularLocation>
</comment>
<protein>
    <recommendedName>
        <fullName evidence="8">Transcription initiation factor TFIID subunit 5</fullName>
    </recommendedName>
</protein>
<dbReference type="GO" id="GO:0006367">
    <property type="term" value="P:transcription initiation at RNA polymerase II promoter"/>
    <property type="evidence" value="ECO:0000318"/>
    <property type="project" value="GO_Central"/>
</dbReference>
<keyword evidence="4" id="KW-0677">Repeat</keyword>
<dbReference type="PRINTS" id="PR00320">
    <property type="entry name" value="GPROTEINBRPT"/>
</dbReference>
<name>A7ST98_NEMVE</name>
<dbReference type="HOGENOM" id="CLU_005884_2_1_1"/>
<dbReference type="PROSITE" id="PS00678">
    <property type="entry name" value="WD_REPEATS_1"/>
    <property type="match status" value="2"/>
</dbReference>
<dbReference type="InterPro" id="IPR015943">
    <property type="entry name" value="WD40/YVTN_repeat-like_dom_sf"/>
</dbReference>
<sequence length="599" mass="68022">DLSSVLSAYNSEADPTRYEDYYTSLQAFVEKSLDLYKPELAMILYPLFIHMYLELVYKGHENQAQSFFNKFRQSQEDYHEEDIKKLSAMTRREHMGNNDFIATLRSNKFVIRMSRDTYQILKKHLQELQMETLLSIIQQHLHFDVFEGRPRNKQAVDATSGGITGEATFEANKTKVLYGLQPEPDLGITIEDDNEEEDDKDKPKKKKPKKENGPGRKKFEFNPNAPPLNRIPFPEMKDSDKIHKAQILRESAKKLKLSAEVLPSICFYSLLNANEGVNCATISEDAALLSAGFEDSTIRIWTLTPRKLRMLKPPSELNKIDKEAEDVMERIMDDRTASESRRLVGHSGPVFAVSIDHDNKFLLSCSEDKTIRLWSLFTFTTLVAYRGHNYPVWDVQFCPRGHYFASTSHDRTARLWSTDHQQPLRIFAGHVSDVNVIAFHPNCNYIATGSSDRTVRLWDIQTGSSVRLFTGHKAAVQSLAFSRNGRHLISSGVDTRLLVWDLAEGTLVAELKGHTDTVYSLCFSRDGTILASAGLDNCIKLWNTSVFCNQDEDDDDGRHAGLDKSSSCLLGSYSTKKTPIHCLHFTFRNLLLAAGPFNS</sequence>
<evidence type="ECO:0000256" key="4">
    <source>
        <dbReference type="ARBA" id="ARBA00022737"/>
    </source>
</evidence>
<dbReference type="PROSITE" id="PS50082">
    <property type="entry name" value="WD_REPEATS_2"/>
    <property type="match status" value="6"/>
</dbReference>
<evidence type="ECO:0000256" key="5">
    <source>
        <dbReference type="ARBA" id="ARBA00023015"/>
    </source>
</evidence>
<dbReference type="CDD" id="cd08044">
    <property type="entry name" value="TAF5_NTD2"/>
    <property type="match status" value="1"/>
</dbReference>
<evidence type="ECO:0000256" key="10">
    <source>
        <dbReference type="SAM" id="MobiDB-lite"/>
    </source>
</evidence>
<dbReference type="CDD" id="cd00200">
    <property type="entry name" value="WD40"/>
    <property type="match status" value="1"/>
</dbReference>
<dbReference type="InterPro" id="IPR019775">
    <property type="entry name" value="WD40_repeat_CS"/>
</dbReference>
<organism evidence="12 13">
    <name type="scientific">Nematostella vectensis</name>
    <name type="common">Starlet sea anemone</name>
    <dbReference type="NCBI Taxonomy" id="45351"/>
    <lineage>
        <taxon>Eukaryota</taxon>
        <taxon>Metazoa</taxon>
        <taxon>Cnidaria</taxon>
        <taxon>Anthozoa</taxon>
        <taxon>Hexacorallia</taxon>
        <taxon>Actiniaria</taxon>
        <taxon>Edwardsiidae</taxon>
        <taxon>Nematostella</taxon>
    </lineage>
</organism>
<evidence type="ECO:0000256" key="8">
    <source>
        <dbReference type="ARBA" id="ARBA00044130"/>
    </source>
</evidence>
<comment type="similarity">
    <text evidence="2">Belongs to the WD repeat TAF5 family.</text>
</comment>
<dbReference type="Gene3D" id="1.25.40.500">
    <property type="entry name" value="TFIID subunit TAF5, NTD2 domain"/>
    <property type="match status" value="1"/>
</dbReference>
<feature type="non-terminal residue" evidence="12">
    <location>
        <position position="1"/>
    </location>
</feature>
<feature type="compositionally biased region" description="Acidic residues" evidence="10">
    <location>
        <begin position="190"/>
        <end position="199"/>
    </location>
</feature>
<dbReference type="InterPro" id="IPR037264">
    <property type="entry name" value="TFIID_NTD2_sf"/>
</dbReference>
<feature type="repeat" description="WD" evidence="9">
    <location>
        <begin position="343"/>
        <end position="376"/>
    </location>
</feature>
<dbReference type="GO" id="GO:0000124">
    <property type="term" value="C:SAGA complex"/>
    <property type="evidence" value="ECO:0000318"/>
    <property type="project" value="GO_Central"/>
</dbReference>
<dbReference type="AlphaFoldDB" id="A7ST98"/>
<evidence type="ECO:0000256" key="3">
    <source>
        <dbReference type="ARBA" id="ARBA00022574"/>
    </source>
</evidence>
<feature type="compositionally biased region" description="Basic and acidic residues" evidence="10">
    <location>
        <begin position="210"/>
        <end position="220"/>
    </location>
</feature>
<feature type="repeat" description="WD" evidence="9">
    <location>
        <begin position="270"/>
        <end position="311"/>
    </location>
</feature>
<feature type="region of interest" description="Disordered" evidence="10">
    <location>
        <begin position="184"/>
        <end position="235"/>
    </location>
</feature>
<dbReference type="PhylomeDB" id="A7ST98"/>
<evidence type="ECO:0000313" key="12">
    <source>
        <dbReference type="EMBL" id="EDO33060.1"/>
    </source>
</evidence>
<dbReference type="SUPFAM" id="SSF50978">
    <property type="entry name" value="WD40 repeat-like"/>
    <property type="match status" value="1"/>
</dbReference>